<protein>
    <submittedName>
        <fullName evidence="1">Uncharacterized protein</fullName>
    </submittedName>
</protein>
<dbReference type="AlphaFoldDB" id="A0A6J4RZI9"/>
<accession>A0A6J4RZI9</accession>
<evidence type="ECO:0000313" key="1">
    <source>
        <dbReference type="EMBL" id="CAA9485192.1"/>
    </source>
</evidence>
<gene>
    <name evidence="1" type="ORF">AVDCRST_MAG38-2280</name>
</gene>
<organism evidence="1">
    <name type="scientific">uncultured Solirubrobacteraceae bacterium</name>
    <dbReference type="NCBI Taxonomy" id="1162706"/>
    <lineage>
        <taxon>Bacteria</taxon>
        <taxon>Bacillati</taxon>
        <taxon>Actinomycetota</taxon>
        <taxon>Thermoleophilia</taxon>
        <taxon>Solirubrobacterales</taxon>
        <taxon>Solirubrobacteraceae</taxon>
        <taxon>environmental samples</taxon>
    </lineage>
</organism>
<feature type="non-terminal residue" evidence="1">
    <location>
        <position position="55"/>
    </location>
</feature>
<sequence length="55" mass="6088">MRRYRFRLEPVLRVRRQEQDAARAVVLAATALTGAEAEALAERDQAYAEGANAQG</sequence>
<name>A0A6J4RZI9_9ACTN</name>
<reference evidence="1" key="1">
    <citation type="submission" date="2020-02" db="EMBL/GenBank/DDBJ databases">
        <authorList>
            <person name="Meier V. D."/>
        </authorList>
    </citation>
    <scope>NUCLEOTIDE SEQUENCE</scope>
    <source>
        <strain evidence="1">AVDCRST_MAG38</strain>
    </source>
</reference>
<dbReference type="EMBL" id="CADCVJ010000193">
    <property type="protein sequence ID" value="CAA9485192.1"/>
    <property type="molecule type" value="Genomic_DNA"/>
</dbReference>
<proteinExistence type="predicted"/>